<gene>
    <name evidence="1" type="primary">PocGH01_00034000</name>
    <name evidence="1" type="ORF">POCGH01_00034000</name>
</gene>
<dbReference type="VEuPathDB" id="PlasmoDB:POWCR01_000198200"/>
<dbReference type="OrthoDB" id="389511at2759"/>
<organism evidence="1 2">
    <name type="scientific">Plasmodium ovale</name>
    <name type="common">malaria parasite P. ovale</name>
    <dbReference type="NCBI Taxonomy" id="36330"/>
    <lineage>
        <taxon>Eukaryota</taxon>
        <taxon>Sar</taxon>
        <taxon>Alveolata</taxon>
        <taxon>Apicomplexa</taxon>
        <taxon>Aconoidasida</taxon>
        <taxon>Haemosporida</taxon>
        <taxon>Plasmodiidae</taxon>
        <taxon>Plasmodium</taxon>
        <taxon>Plasmodium (Plasmodium)</taxon>
    </lineage>
</organism>
<proteinExistence type="predicted"/>
<dbReference type="InterPro" id="IPR008780">
    <property type="entry name" value="Plasmodium_Vir"/>
</dbReference>
<name>A0A1D3JDT7_PLAOA</name>
<dbReference type="Proteomes" id="UP000242942">
    <property type="component" value="Unassembled WGS sequence"/>
</dbReference>
<evidence type="ECO:0000313" key="2">
    <source>
        <dbReference type="Proteomes" id="UP000242942"/>
    </source>
</evidence>
<reference evidence="1 2" key="1">
    <citation type="submission" date="2016-06" db="EMBL/GenBank/DDBJ databases">
        <authorList>
            <consortium name="Pathogen Informatics"/>
        </authorList>
    </citation>
    <scope>NUCLEOTIDE SEQUENCE [LARGE SCALE GENOMIC DNA]</scope>
    <source>
        <strain evidence="1">PocGH01</strain>
    </source>
</reference>
<dbReference type="VEuPathDB" id="PlasmoDB:PocGH01_00034000"/>
<keyword evidence="2" id="KW-1185">Reference proteome</keyword>
<evidence type="ECO:0000313" key="1">
    <source>
        <dbReference type="EMBL" id="SBT83926.1"/>
    </source>
</evidence>
<dbReference type="EMBL" id="FLRI01000255">
    <property type="protein sequence ID" value="SBT83926.1"/>
    <property type="molecule type" value="Genomic_DNA"/>
</dbReference>
<dbReference type="Pfam" id="PF05795">
    <property type="entry name" value="Plasmodium_Vir"/>
    <property type="match status" value="1"/>
</dbReference>
<sequence>MAMPVGSSYITYDSLEDKNISLKDSKFRKIYKILYNSCTNIDYYENDNINGVCNEYKIKETDDGYVNELLKKLHHNLKKIYYTANSRDNGYFKETPNNVKEYCIYFKYWLYDEILSKQECSSKSDLIYDEWQKCINNDEYNSFSNRCTFYKLGLDDIEKLKRIYAFKLIFYDNISIFNTELNIPCKYLSDIGKGLKAYEESHSKCSIANNEEDYCKEFKEFQTLYNLDELHLKTSESFYYKFEDEQTVDCPLVIESLNDPLRLMYKEGNNRWYLSDQPIVSLNSSIVSASSAIGATVGVSAFILYLFKFTNIGSLFGSGRQKDHTMFINVDEESHNFTFPTSESKHTNFANNEYNVSYYSVDNS</sequence>
<dbReference type="AlphaFoldDB" id="A0A1D3JDT7"/>
<protein>
    <submittedName>
        <fullName evidence="1">PIR protein</fullName>
    </submittedName>
</protein>
<accession>A0A1D3JDT7</accession>